<gene>
    <name evidence="2" type="ORF">GCM10009754_01920</name>
</gene>
<feature type="transmembrane region" description="Helical" evidence="1">
    <location>
        <begin position="34"/>
        <end position="53"/>
    </location>
</feature>
<feature type="transmembrane region" description="Helical" evidence="1">
    <location>
        <begin position="134"/>
        <end position="156"/>
    </location>
</feature>
<protein>
    <submittedName>
        <fullName evidence="2">Uncharacterized protein</fullName>
    </submittedName>
</protein>
<dbReference type="Proteomes" id="UP001501116">
    <property type="component" value="Unassembled WGS sequence"/>
</dbReference>
<keyword evidence="1" id="KW-0812">Transmembrane</keyword>
<feature type="transmembrane region" description="Helical" evidence="1">
    <location>
        <begin position="73"/>
        <end position="91"/>
    </location>
</feature>
<dbReference type="EMBL" id="BAAANN010000001">
    <property type="protein sequence ID" value="GAA1938502.1"/>
    <property type="molecule type" value="Genomic_DNA"/>
</dbReference>
<sequence>MVLYARSRGIPAALAAVVVSVAALMGLARATDSILYFGLIAMAIAAGAWGSGFAGEDPELDRTASVRWPVYRAAHLLVATAVAVGVVLALWSTVDPPLLPPGVVWRDLAGLAGLTALGAVTIGGRLAWAPPLGWAAILLLVPPDPTGVWPVITWLAQPEGSTAALITAVVLGVAGFACYAGFGPRPARW</sequence>
<organism evidence="2 3">
    <name type="scientific">Amycolatopsis minnesotensis</name>
    <dbReference type="NCBI Taxonomy" id="337894"/>
    <lineage>
        <taxon>Bacteria</taxon>
        <taxon>Bacillati</taxon>
        <taxon>Actinomycetota</taxon>
        <taxon>Actinomycetes</taxon>
        <taxon>Pseudonocardiales</taxon>
        <taxon>Pseudonocardiaceae</taxon>
        <taxon>Amycolatopsis</taxon>
    </lineage>
</organism>
<feature type="transmembrane region" description="Helical" evidence="1">
    <location>
        <begin position="103"/>
        <end position="122"/>
    </location>
</feature>
<evidence type="ECO:0000313" key="2">
    <source>
        <dbReference type="EMBL" id="GAA1938502.1"/>
    </source>
</evidence>
<evidence type="ECO:0000313" key="3">
    <source>
        <dbReference type="Proteomes" id="UP001501116"/>
    </source>
</evidence>
<keyword evidence="1" id="KW-0472">Membrane</keyword>
<keyword evidence="3" id="KW-1185">Reference proteome</keyword>
<name>A0ABN2Q1G1_9PSEU</name>
<evidence type="ECO:0000256" key="1">
    <source>
        <dbReference type="SAM" id="Phobius"/>
    </source>
</evidence>
<accession>A0ABN2Q1G1</accession>
<keyword evidence="1" id="KW-1133">Transmembrane helix</keyword>
<feature type="transmembrane region" description="Helical" evidence="1">
    <location>
        <begin position="162"/>
        <end position="182"/>
    </location>
</feature>
<reference evidence="2 3" key="1">
    <citation type="journal article" date="2019" name="Int. J. Syst. Evol. Microbiol.">
        <title>The Global Catalogue of Microorganisms (GCM) 10K type strain sequencing project: providing services to taxonomists for standard genome sequencing and annotation.</title>
        <authorList>
            <consortium name="The Broad Institute Genomics Platform"/>
            <consortium name="The Broad Institute Genome Sequencing Center for Infectious Disease"/>
            <person name="Wu L."/>
            <person name="Ma J."/>
        </authorList>
    </citation>
    <scope>NUCLEOTIDE SEQUENCE [LARGE SCALE GENOMIC DNA]</scope>
    <source>
        <strain evidence="2 3">JCM 14545</strain>
    </source>
</reference>
<comment type="caution">
    <text evidence="2">The sequence shown here is derived from an EMBL/GenBank/DDBJ whole genome shotgun (WGS) entry which is preliminary data.</text>
</comment>
<feature type="transmembrane region" description="Helical" evidence="1">
    <location>
        <begin position="12"/>
        <end position="28"/>
    </location>
</feature>
<proteinExistence type="predicted"/>